<evidence type="ECO:0000256" key="4">
    <source>
        <dbReference type="ARBA" id="ARBA00025212"/>
    </source>
</evidence>
<dbReference type="Gene3D" id="3.20.170.30">
    <property type="match status" value="1"/>
</dbReference>
<dbReference type="GO" id="GO:0000215">
    <property type="term" value="F:tRNA 2'-phosphotransferase activity"/>
    <property type="evidence" value="ECO:0007669"/>
    <property type="project" value="TreeGrafter"/>
</dbReference>
<evidence type="ECO:0000313" key="6">
    <source>
        <dbReference type="EMBL" id="QEL20339.1"/>
    </source>
</evidence>
<evidence type="ECO:0000256" key="5">
    <source>
        <dbReference type="HAMAP-Rule" id="MF_00299"/>
    </source>
</evidence>
<keyword evidence="2 5" id="KW-0808">Transferase</keyword>
<sequence>MADIVRTSKFLSLVLRHKPEEIGLTLDANGWADVEELIRLTNAHGVSLTRPLLEQVVAENDKKRFAFSDDGRRIRASQGHSVEVDLALPPSEPPAELFHGTATRFLDSIRASGLHSANRQHLHLSPDAITATKVGQRHGKPVILIVRAGEMFAAGHQFFLSANGVWLTERVPVEFIDFPVGK</sequence>
<reference evidence="7" key="1">
    <citation type="submission" date="2019-08" db="EMBL/GenBank/DDBJ databases">
        <title>Limnoglobus roseus gen. nov., sp. nov., a novel freshwater planctomycete with a giant genome from the family Gemmataceae.</title>
        <authorList>
            <person name="Kulichevskaya I.S."/>
            <person name="Naumoff D.G."/>
            <person name="Miroshnikov K."/>
            <person name="Ivanova A."/>
            <person name="Philippov D.A."/>
            <person name="Hakobyan A."/>
            <person name="Rijpstra I.C."/>
            <person name="Sinninghe Damste J.S."/>
            <person name="Liesack W."/>
            <person name="Dedysh S.N."/>
        </authorList>
    </citation>
    <scope>NUCLEOTIDE SEQUENCE [LARGE SCALE GENOMIC DNA]</scope>
    <source>
        <strain evidence="7">PX52</strain>
    </source>
</reference>
<dbReference type="GO" id="GO:0003950">
    <property type="term" value="F:NAD+ poly-ADP-ribosyltransferase activity"/>
    <property type="evidence" value="ECO:0007669"/>
    <property type="project" value="InterPro"/>
</dbReference>
<dbReference type="EC" id="2.7.1.-" evidence="5"/>
<proteinExistence type="inferred from homology"/>
<organism evidence="6 7">
    <name type="scientific">Limnoglobus roseus</name>
    <dbReference type="NCBI Taxonomy" id="2598579"/>
    <lineage>
        <taxon>Bacteria</taxon>
        <taxon>Pseudomonadati</taxon>
        <taxon>Planctomycetota</taxon>
        <taxon>Planctomycetia</taxon>
        <taxon>Gemmatales</taxon>
        <taxon>Gemmataceae</taxon>
        <taxon>Limnoglobus</taxon>
    </lineage>
</organism>
<dbReference type="PANTHER" id="PTHR12684:SF2">
    <property type="entry name" value="TRNA 2'-PHOSPHOTRANSFERASE 1"/>
    <property type="match status" value="1"/>
</dbReference>
<dbReference type="InterPro" id="IPR022928">
    <property type="entry name" value="RNA_2'-PTrans_KptA"/>
</dbReference>
<dbReference type="InterPro" id="IPR042080">
    <property type="entry name" value="RNA_2'-PTrans_N"/>
</dbReference>
<evidence type="ECO:0000256" key="3">
    <source>
        <dbReference type="ARBA" id="ARBA00023027"/>
    </source>
</evidence>
<dbReference type="AlphaFoldDB" id="A0A5C1ALP9"/>
<dbReference type="HAMAP" id="MF_00299">
    <property type="entry name" value="KptA"/>
    <property type="match status" value="1"/>
</dbReference>
<evidence type="ECO:0000256" key="2">
    <source>
        <dbReference type="ARBA" id="ARBA00022679"/>
    </source>
</evidence>
<dbReference type="RefSeq" id="WP_149114648.1">
    <property type="nucleotide sequence ID" value="NZ_CP042425.1"/>
</dbReference>
<gene>
    <name evidence="5" type="primary">kptA</name>
    <name evidence="6" type="ORF">PX52LOC_07432</name>
</gene>
<dbReference type="GO" id="GO:0006388">
    <property type="term" value="P:tRNA splicing, via endonucleolytic cleavage and ligation"/>
    <property type="evidence" value="ECO:0007669"/>
    <property type="project" value="UniProtKB-UniRule"/>
</dbReference>
<protein>
    <recommendedName>
        <fullName evidence="5">Probable RNA 2'-phosphotransferase</fullName>
        <ecNumber evidence="5">2.7.1.-</ecNumber>
    </recommendedName>
</protein>
<dbReference type="Gene3D" id="1.10.10.970">
    <property type="entry name" value="RNA 2'-phosphotransferase, Tpt1/KptA family, N-terminal domain"/>
    <property type="match status" value="1"/>
</dbReference>
<name>A0A5C1ALP9_9BACT</name>
<dbReference type="NCBIfam" id="NF002014">
    <property type="entry name" value="PRK00819.1-4"/>
    <property type="match status" value="1"/>
</dbReference>
<dbReference type="InterPro" id="IPR042081">
    <property type="entry name" value="RNA_2'-PTrans_C"/>
</dbReference>
<dbReference type="PANTHER" id="PTHR12684">
    <property type="entry name" value="PUTATIVE PHOSPHOTRANSFERASE"/>
    <property type="match status" value="1"/>
</dbReference>
<dbReference type="EMBL" id="CP042425">
    <property type="protein sequence ID" value="QEL20339.1"/>
    <property type="molecule type" value="Genomic_DNA"/>
</dbReference>
<dbReference type="KEGG" id="lrs:PX52LOC_07432"/>
<comment type="function">
    <text evidence="4 5">Removes the 2'-phosphate from RNA via an intermediate in which the phosphate is ADP-ribosylated by NAD followed by a presumed transesterification to release the RNA and generate ADP-ribose 1''-2''-cyclic phosphate (APPR&gt;P). May function as an ADP-ribosylase.</text>
</comment>
<evidence type="ECO:0000313" key="7">
    <source>
        <dbReference type="Proteomes" id="UP000324974"/>
    </source>
</evidence>
<dbReference type="InterPro" id="IPR002745">
    <property type="entry name" value="Ptrans_KptA/Tpt1"/>
</dbReference>
<accession>A0A5C1ALP9</accession>
<keyword evidence="3 5" id="KW-0520">NAD</keyword>
<keyword evidence="7" id="KW-1185">Reference proteome</keyword>
<dbReference type="OrthoDB" id="4537997at2"/>
<evidence type="ECO:0000256" key="1">
    <source>
        <dbReference type="ARBA" id="ARBA00009836"/>
    </source>
</evidence>
<comment type="similarity">
    <text evidence="1 5">Belongs to the KptA/TPT1 family.</text>
</comment>
<dbReference type="Pfam" id="PF01885">
    <property type="entry name" value="PTS_2-RNA"/>
    <property type="match status" value="1"/>
</dbReference>
<dbReference type="SUPFAM" id="SSF56399">
    <property type="entry name" value="ADP-ribosylation"/>
    <property type="match status" value="1"/>
</dbReference>
<dbReference type="Proteomes" id="UP000324974">
    <property type="component" value="Chromosome"/>
</dbReference>